<protein>
    <recommendedName>
        <fullName evidence="3">Neuropeptide-like 1</fullName>
    </recommendedName>
</protein>
<evidence type="ECO:0000313" key="2">
    <source>
        <dbReference type="Proteomes" id="UP000719412"/>
    </source>
</evidence>
<comment type="caution">
    <text evidence="1">The sequence shown here is derived from an EMBL/GenBank/DDBJ whole genome shotgun (WGS) entry which is preliminary data.</text>
</comment>
<dbReference type="Proteomes" id="UP000719412">
    <property type="component" value="Unassembled WGS sequence"/>
</dbReference>
<sequence length="349" mass="40006">MKFTKQEYADLHLLYGEARGNSRPARLPYGERFPEGVLPSRCTFVELHLHLCEVKSDETCDIEIENTLRTLLSPQEFPTIQQQALRKDLLRRFQEALEKANLDDDMNYKRSLSSLAQWDNLPDKRNLEALARAGYVRTLPSQDDEDPNYKRSLATLAKNGQLPTYQNNDSKRGIESLARNGELTTRREIQELLDELYNKRNVGSLARNFNFPTYGKRFLGSLVRNGDSQYSGKRNIASLAREGGRFVGKRNVAAMLRQDNYLNGQKSNEKVEGPELDNEKRNLASIKAQYSGKFKRAVRSKRQTSYYDDEGGELPSPVYQNQNVDDYEELVKALTGIYPNTDKRFLGES</sequence>
<dbReference type="EMBL" id="JABDTM020013319">
    <property type="protein sequence ID" value="KAH0819919.1"/>
    <property type="molecule type" value="Genomic_DNA"/>
</dbReference>
<reference evidence="1" key="1">
    <citation type="journal article" date="2020" name="J Insects Food Feed">
        <title>The yellow mealworm (Tenebrio molitor) genome: a resource for the emerging insects as food and feed industry.</title>
        <authorList>
            <person name="Eriksson T."/>
            <person name="Andere A."/>
            <person name="Kelstrup H."/>
            <person name="Emery V."/>
            <person name="Picard C."/>
        </authorList>
    </citation>
    <scope>NUCLEOTIDE SEQUENCE</scope>
    <source>
        <strain evidence="1">Stoneville</strain>
        <tissue evidence="1">Whole head</tissue>
    </source>
</reference>
<keyword evidence="2" id="KW-1185">Reference proteome</keyword>
<evidence type="ECO:0008006" key="3">
    <source>
        <dbReference type="Google" id="ProtNLM"/>
    </source>
</evidence>
<organism evidence="1 2">
    <name type="scientific">Tenebrio molitor</name>
    <name type="common">Yellow mealworm beetle</name>
    <dbReference type="NCBI Taxonomy" id="7067"/>
    <lineage>
        <taxon>Eukaryota</taxon>
        <taxon>Metazoa</taxon>
        <taxon>Ecdysozoa</taxon>
        <taxon>Arthropoda</taxon>
        <taxon>Hexapoda</taxon>
        <taxon>Insecta</taxon>
        <taxon>Pterygota</taxon>
        <taxon>Neoptera</taxon>
        <taxon>Endopterygota</taxon>
        <taxon>Coleoptera</taxon>
        <taxon>Polyphaga</taxon>
        <taxon>Cucujiformia</taxon>
        <taxon>Tenebrionidae</taxon>
        <taxon>Tenebrio</taxon>
    </lineage>
</organism>
<dbReference type="AlphaFoldDB" id="A0A8J6HSK9"/>
<proteinExistence type="predicted"/>
<reference evidence="1" key="2">
    <citation type="submission" date="2021-08" db="EMBL/GenBank/DDBJ databases">
        <authorList>
            <person name="Eriksson T."/>
        </authorList>
    </citation>
    <scope>NUCLEOTIDE SEQUENCE</scope>
    <source>
        <strain evidence="1">Stoneville</strain>
        <tissue evidence="1">Whole head</tissue>
    </source>
</reference>
<name>A0A8J6HSK9_TENMO</name>
<evidence type="ECO:0000313" key="1">
    <source>
        <dbReference type="EMBL" id="KAH0819919.1"/>
    </source>
</evidence>
<gene>
    <name evidence="1" type="ORF">GEV33_002872</name>
</gene>
<accession>A0A8J6HSK9</accession>